<protein>
    <recommendedName>
        <fullName evidence="1">Oxidoreductase-like domain-containing protein</fullName>
    </recommendedName>
</protein>
<evidence type="ECO:0000313" key="2">
    <source>
        <dbReference type="EMBL" id="ENN76512.1"/>
    </source>
</evidence>
<dbReference type="InterPro" id="IPR019180">
    <property type="entry name" value="Oxidoreductase-like_N"/>
</dbReference>
<dbReference type="EMBL" id="KB740975">
    <property type="protein sequence ID" value="ENN76512.1"/>
    <property type="molecule type" value="Genomic_DNA"/>
</dbReference>
<dbReference type="Proteomes" id="UP000030742">
    <property type="component" value="Unassembled WGS sequence"/>
</dbReference>
<reference evidence="2 4" key="1">
    <citation type="journal article" date="2013" name="Genome Biol.">
        <title>Draft genome of the mountain pine beetle, Dendroctonus ponderosae Hopkins, a major forest pest.</title>
        <authorList>
            <person name="Keeling C.I."/>
            <person name="Yuen M.M."/>
            <person name="Liao N.Y."/>
            <person name="Docking T.R."/>
            <person name="Chan S.K."/>
            <person name="Taylor G.A."/>
            <person name="Palmquist D.L."/>
            <person name="Jackman S.D."/>
            <person name="Nguyen A."/>
            <person name="Li M."/>
            <person name="Henderson H."/>
            <person name="Janes J.K."/>
            <person name="Zhao Y."/>
            <person name="Pandoh P."/>
            <person name="Moore R."/>
            <person name="Sperling F.A."/>
            <person name="Huber D.P."/>
            <person name="Birol I."/>
            <person name="Jones S.J."/>
            <person name="Bohlmann J."/>
        </authorList>
    </citation>
    <scope>NUCLEOTIDE SEQUENCE</scope>
</reference>
<gene>
    <name evidence="3" type="ORF">D910_12607</name>
    <name evidence="2" type="ORF">YQE_06963</name>
</gene>
<organism evidence="2">
    <name type="scientific">Dendroctonus ponderosae</name>
    <name type="common">Mountain pine beetle</name>
    <dbReference type="NCBI Taxonomy" id="77166"/>
    <lineage>
        <taxon>Eukaryota</taxon>
        <taxon>Metazoa</taxon>
        <taxon>Ecdysozoa</taxon>
        <taxon>Arthropoda</taxon>
        <taxon>Hexapoda</taxon>
        <taxon>Insecta</taxon>
        <taxon>Pterygota</taxon>
        <taxon>Neoptera</taxon>
        <taxon>Endopterygota</taxon>
        <taxon>Coleoptera</taxon>
        <taxon>Polyphaga</taxon>
        <taxon>Cucujiformia</taxon>
        <taxon>Curculionidae</taxon>
        <taxon>Scolytinae</taxon>
        <taxon>Dendroctonus</taxon>
    </lineage>
</organism>
<dbReference type="AlphaFoldDB" id="N6UCY7"/>
<accession>N6UCY7</accession>
<name>N6UCY7_DENPD</name>
<dbReference type="InterPro" id="IPR039251">
    <property type="entry name" value="OXLD1"/>
</dbReference>
<proteinExistence type="predicted"/>
<dbReference type="GO" id="GO:0005739">
    <property type="term" value="C:mitochondrion"/>
    <property type="evidence" value="ECO:0007669"/>
    <property type="project" value="TreeGrafter"/>
</dbReference>
<feature type="non-terminal residue" evidence="2">
    <location>
        <position position="1"/>
    </location>
</feature>
<evidence type="ECO:0000259" key="1">
    <source>
        <dbReference type="Pfam" id="PF09791"/>
    </source>
</evidence>
<dbReference type="OrthoDB" id="10064411at2759"/>
<dbReference type="EMBL" id="KB632424">
    <property type="protein sequence ID" value="ERL95342.1"/>
    <property type="molecule type" value="Genomic_DNA"/>
</dbReference>
<dbReference type="Pfam" id="PF09791">
    <property type="entry name" value="Oxidored-like"/>
    <property type="match status" value="1"/>
</dbReference>
<dbReference type="HOGENOM" id="CLU_195491_0_0_1"/>
<evidence type="ECO:0000313" key="3">
    <source>
        <dbReference type="EMBL" id="ERL95342.1"/>
    </source>
</evidence>
<dbReference type="OMA" id="EEPATCC"/>
<sequence length="80" mass="9199">MSPPSIQAPEEPATCCMSGCANCVWLEYAEKLTEYYRDGGETSVKEINEKITDPSIKAYLLFEIRMRSKKLTREFIKNDE</sequence>
<feature type="domain" description="Oxidoreductase-like" evidence="1">
    <location>
        <begin position="8"/>
        <end position="37"/>
    </location>
</feature>
<evidence type="ECO:0000313" key="4">
    <source>
        <dbReference type="Proteomes" id="UP000030742"/>
    </source>
</evidence>
<dbReference type="PANTHER" id="PTHR21193:SF3">
    <property type="entry name" value="OXIDOREDUCTASE-LIKE DOMAIN-CONTAINING PROTEIN 1"/>
    <property type="match status" value="1"/>
</dbReference>
<dbReference type="PANTHER" id="PTHR21193">
    <property type="entry name" value="OXIDOREDUCTASE-LIKE DOMAIN-CONTAINING PROTEIN 1"/>
    <property type="match status" value="1"/>
</dbReference>